<dbReference type="EMBL" id="BTSX01000001">
    <property type="protein sequence ID" value="GMS78664.1"/>
    <property type="molecule type" value="Genomic_DNA"/>
</dbReference>
<name>A0AAV5S8B5_9BILA</name>
<feature type="non-terminal residue" evidence="1">
    <location>
        <position position="1"/>
    </location>
</feature>
<evidence type="ECO:0000313" key="1">
    <source>
        <dbReference type="EMBL" id="GMS78664.1"/>
    </source>
</evidence>
<gene>
    <name evidence="1" type="ORF">PENTCL1PPCAC_839</name>
</gene>
<organism evidence="1 2">
    <name type="scientific">Pristionchus entomophagus</name>
    <dbReference type="NCBI Taxonomy" id="358040"/>
    <lineage>
        <taxon>Eukaryota</taxon>
        <taxon>Metazoa</taxon>
        <taxon>Ecdysozoa</taxon>
        <taxon>Nematoda</taxon>
        <taxon>Chromadorea</taxon>
        <taxon>Rhabditida</taxon>
        <taxon>Rhabditina</taxon>
        <taxon>Diplogasteromorpha</taxon>
        <taxon>Diplogasteroidea</taxon>
        <taxon>Neodiplogasteridae</taxon>
        <taxon>Pristionchus</taxon>
    </lineage>
</organism>
<proteinExistence type="predicted"/>
<feature type="non-terminal residue" evidence="1">
    <location>
        <position position="155"/>
    </location>
</feature>
<dbReference type="AlphaFoldDB" id="A0AAV5S8B5"/>
<comment type="caution">
    <text evidence="1">The sequence shown here is derived from an EMBL/GenBank/DDBJ whole genome shotgun (WGS) entry which is preliminary data.</text>
</comment>
<sequence>SQEPFATTGLPIFSQRFRDPKWKTIHTDLIGEAKGFGKIIINSHKETIVRVVEVVECTDMNCDAWEVCKGYKIPKVPYKEDDEDPVKCNTSILQLKEIKLEKDHNDVKLVIGDRVRVIPSTLEGKVNWKVNQSNGRKNQAVQMLNKIEECDRQVG</sequence>
<protein>
    <submittedName>
        <fullName evidence="1">Uncharacterized protein</fullName>
    </submittedName>
</protein>
<evidence type="ECO:0000313" key="2">
    <source>
        <dbReference type="Proteomes" id="UP001432027"/>
    </source>
</evidence>
<keyword evidence="2" id="KW-1185">Reference proteome</keyword>
<reference evidence="1" key="1">
    <citation type="submission" date="2023-10" db="EMBL/GenBank/DDBJ databases">
        <title>Genome assembly of Pristionchus species.</title>
        <authorList>
            <person name="Yoshida K."/>
            <person name="Sommer R.J."/>
        </authorList>
    </citation>
    <scope>NUCLEOTIDE SEQUENCE</scope>
    <source>
        <strain evidence="1">RS0144</strain>
    </source>
</reference>
<dbReference type="Proteomes" id="UP001432027">
    <property type="component" value="Unassembled WGS sequence"/>
</dbReference>
<accession>A0AAV5S8B5</accession>